<reference evidence="1" key="1">
    <citation type="submission" date="2020-04" db="EMBL/GenBank/DDBJ databases">
        <title>A chromosome-scale assembly and high-density genetic map of the yellow drum (Nibea albiflora) genome.</title>
        <authorList>
            <person name="Xu D."/>
            <person name="Zhang W."/>
            <person name="Chen R."/>
            <person name="Tan P."/>
            <person name="Wang L."/>
            <person name="Song H."/>
            <person name="Tian L."/>
            <person name="Zhu Q."/>
            <person name="Wang B."/>
        </authorList>
    </citation>
    <scope>NUCLEOTIDE SEQUENCE</scope>
    <source>
        <strain evidence="1">ZJHYS-2018</strain>
    </source>
</reference>
<evidence type="ECO:0000313" key="2">
    <source>
        <dbReference type="Proteomes" id="UP000805704"/>
    </source>
</evidence>
<evidence type="ECO:0000313" key="1">
    <source>
        <dbReference type="EMBL" id="KAG8009752.1"/>
    </source>
</evidence>
<gene>
    <name evidence="1" type="ORF">GBF38_013774</name>
</gene>
<dbReference type="Proteomes" id="UP000805704">
    <property type="component" value="Chromosome 16"/>
</dbReference>
<sequence length="140" mass="15319">MDLRGTGGGFQASDGQNANGERQRSGSPMSRQRKRAEPSPKREEAKDLAERRVFDRPAEQIVKSPEPFHSRHFDFTGETNAVNNSRGGEADETKHMWARDQRAMEEAGLDVSIFLAGGQGDSVLGLKDGKLGIDRAKAGH</sequence>
<protein>
    <submittedName>
        <fullName evidence="1">Uncharacterized protein</fullName>
    </submittedName>
</protein>
<name>A0ACB7F5U5_NIBAL</name>
<dbReference type="EMBL" id="CM024804">
    <property type="protein sequence ID" value="KAG8009752.1"/>
    <property type="molecule type" value="Genomic_DNA"/>
</dbReference>
<organism evidence="1 2">
    <name type="scientific">Nibea albiflora</name>
    <name type="common">Yellow drum</name>
    <name type="synonym">Corvina albiflora</name>
    <dbReference type="NCBI Taxonomy" id="240163"/>
    <lineage>
        <taxon>Eukaryota</taxon>
        <taxon>Metazoa</taxon>
        <taxon>Chordata</taxon>
        <taxon>Craniata</taxon>
        <taxon>Vertebrata</taxon>
        <taxon>Euteleostomi</taxon>
        <taxon>Actinopterygii</taxon>
        <taxon>Neopterygii</taxon>
        <taxon>Teleostei</taxon>
        <taxon>Neoteleostei</taxon>
        <taxon>Acanthomorphata</taxon>
        <taxon>Eupercaria</taxon>
        <taxon>Sciaenidae</taxon>
        <taxon>Nibea</taxon>
    </lineage>
</organism>
<comment type="caution">
    <text evidence="1">The sequence shown here is derived from an EMBL/GenBank/DDBJ whole genome shotgun (WGS) entry which is preliminary data.</text>
</comment>
<accession>A0ACB7F5U5</accession>
<keyword evidence="2" id="KW-1185">Reference proteome</keyword>
<proteinExistence type="predicted"/>